<evidence type="ECO:0000256" key="5">
    <source>
        <dbReference type="ARBA" id="ARBA00022801"/>
    </source>
</evidence>
<dbReference type="Pfam" id="PF01915">
    <property type="entry name" value="Glyco_hydro_3_C"/>
    <property type="match status" value="1"/>
</dbReference>
<organism evidence="10 11">
    <name type="scientific">Streptomyces smaragdinus</name>
    <dbReference type="NCBI Taxonomy" id="2585196"/>
    <lineage>
        <taxon>Bacteria</taxon>
        <taxon>Bacillati</taxon>
        <taxon>Actinomycetota</taxon>
        <taxon>Actinomycetes</taxon>
        <taxon>Kitasatosporales</taxon>
        <taxon>Streptomycetaceae</taxon>
        <taxon>Streptomyces</taxon>
    </lineage>
</organism>
<dbReference type="InterPro" id="IPR036962">
    <property type="entry name" value="Glyco_hydro_3_N_sf"/>
</dbReference>
<evidence type="ECO:0000256" key="3">
    <source>
        <dbReference type="ARBA" id="ARBA00012744"/>
    </source>
</evidence>
<dbReference type="EC" id="3.2.1.21" evidence="3"/>
<dbReference type="InterPro" id="IPR019800">
    <property type="entry name" value="Glyco_hydro_3_AS"/>
</dbReference>
<dbReference type="PROSITE" id="PS00775">
    <property type="entry name" value="GLYCOSYL_HYDROL_F3"/>
    <property type="match status" value="1"/>
</dbReference>
<dbReference type="PROSITE" id="PS51257">
    <property type="entry name" value="PROKAR_LIPOPROTEIN"/>
    <property type="match status" value="1"/>
</dbReference>
<feature type="domain" description="Glycoside hydrolase family 3 N-terminal" evidence="8">
    <location>
        <begin position="48"/>
        <end position="375"/>
    </location>
</feature>
<comment type="similarity">
    <text evidence="2 7">Belongs to the glycosyl hydrolase 3 family.</text>
</comment>
<evidence type="ECO:0000259" key="8">
    <source>
        <dbReference type="Pfam" id="PF00933"/>
    </source>
</evidence>
<evidence type="ECO:0000256" key="6">
    <source>
        <dbReference type="ARBA" id="ARBA00023295"/>
    </source>
</evidence>
<evidence type="ECO:0000259" key="9">
    <source>
        <dbReference type="Pfam" id="PF01915"/>
    </source>
</evidence>
<keyword evidence="6 7" id="KW-0326">Glycosidase</keyword>
<name>A0A7K0CIW3_9ACTN</name>
<dbReference type="GO" id="GO:0008422">
    <property type="term" value="F:beta-glucosidase activity"/>
    <property type="evidence" value="ECO:0007669"/>
    <property type="project" value="UniProtKB-EC"/>
</dbReference>
<sequence length="609" mass="63913">MHGRAWAGGLLTLLALAVGCTGSTDVPPAAAAQPRRCDSPDDCLRRMTLAEKAGQMTQVGNIYLKDPDDLARHGIGAMLSAGNDGGPGGRNGGTAAEWAKAVEGFQHAALRSRLGIPLLYGVDAVHGLGNVQGTTLFPQRIGMGATRDAGLVERADRVTRDEVLGAGMRWAFSPCVCVPRDDRWGRTYEGYGETPDLVAPLGAASVRGFQGERLGPGSVLATAKHFVADGGTVPGTGNAKEGYLLDQGDAPIDDAELRAVHLPPYRAAVDAGVGSVMATYSSVRGEKVHGDRALLTGVLKGELGFGGFLVSDYAGVQQLPDGTFAAQVERAVNAGIDMIMVPENYRGAIAAITEGVESGRISRGRVDDAVRRILAVKFRMGLFEHPYGDPKLTASVGSRAHRAVAREAVRKSQVLLENDGVLPLSREGSYRIVVGGDGADDLGRQLGGWSYAWQGQTGRHTQGTTFWQALRGAVEGTDVEVSREGRGDVAIWVGGEDPYAEGRGDSADLALPADDARELRETCARAAKCVAVLYSGRPLIIGDELAETNAFVAAWLPGTEGGGLTDTLFGAGYTGRLPVTWPRAAGDEPLNDGDGKPALFPLGYGRSPY</sequence>
<protein>
    <recommendedName>
        <fullName evidence="3">beta-glucosidase</fullName>
        <ecNumber evidence="3">3.2.1.21</ecNumber>
    </recommendedName>
</protein>
<evidence type="ECO:0000256" key="2">
    <source>
        <dbReference type="ARBA" id="ARBA00005336"/>
    </source>
</evidence>
<dbReference type="EMBL" id="WEGJ01000012">
    <property type="protein sequence ID" value="MQY13283.1"/>
    <property type="molecule type" value="Genomic_DNA"/>
</dbReference>
<dbReference type="PANTHER" id="PTHR30620">
    <property type="entry name" value="PERIPLASMIC BETA-GLUCOSIDASE-RELATED"/>
    <property type="match status" value="1"/>
</dbReference>
<dbReference type="InterPro" id="IPR001764">
    <property type="entry name" value="Glyco_hydro_3_N"/>
</dbReference>
<dbReference type="RefSeq" id="WP_228390123.1">
    <property type="nucleotide sequence ID" value="NZ_WEGJ01000012.1"/>
</dbReference>
<dbReference type="InterPro" id="IPR051915">
    <property type="entry name" value="Cellulose_Degrad_GH3"/>
</dbReference>
<dbReference type="Proteomes" id="UP000466345">
    <property type="component" value="Unassembled WGS sequence"/>
</dbReference>
<keyword evidence="4" id="KW-0732">Signal</keyword>
<proteinExistence type="inferred from homology"/>
<dbReference type="Gene3D" id="3.20.20.300">
    <property type="entry name" value="Glycoside hydrolase, family 3, N-terminal domain"/>
    <property type="match status" value="1"/>
</dbReference>
<comment type="catalytic activity">
    <reaction evidence="1">
        <text>Hydrolysis of terminal, non-reducing beta-D-glucosyl residues with release of beta-D-glucose.</text>
        <dbReference type="EC" id="3.2.1.21"/>
    </reaction>
</comment>
<evidence type="ECO:0000313" key="10">
    <source>
        <dbReference type="EMBL" id="MQY13283.1"/>
    </source>
</evidence>
<dbReference type="PANTHER" id="PTHR30620:SF16">
    <property type="entry name" value="LYSOSOMAL BETA GLUCOSIDASE"/>
    <property type="match status" value="1"/>
</dbReference>
<evidence type="ECO:0000313" key="11">
    <source>
        <dbReference type="Proteomes" id="UP000466345"/>
    </source>
</evidence>
<keyword evidence="5 7" id="KW-0378">Hydrolase</keyword>
<dbReference type="InterPro" id="IPR017853">
    <property type="entry name" value="GH"/>
</dbReference>
<dbReference type="InterPro" id="IPR002772">
    <property type="entry name" value="Glyco_hydro_3_C"/>
</dbReference>
<dbReference type="Pfam" id="PF00933">
    <property type="entry name" value="Glyco_hydro_3"/>
    <property type="match status" value="1"/>
</dbReference>
<dbReference type="AlphaFoldDB" id="A0A7K0CIW3"/>
<comment type="caution">
    <text evidence="10">The sequence shown here is derived from an EMBL/GenBank/DDBJ whole genome shotgun (WGS) entry which is preliminary data.</text>
</comment>
<dbReference type="InterPro" id="IPR036881">
    <property type="entry name" value="Glyco_hydro_3_C_sf"/>
</dbReference>
<feature type="domain" description="Glycoside hydrolase family 3 C-terminal" evidence="9">
    <location>
        <begin position="414"/>
        <end position="605"/>
    </location>
</feature>
<evidence type="ECO:0000256" key="7">
    <source>
        <dbReference type="RuleBase" id="RU361161"/>
    </source>
</evidence>
<dbReference type="PRINTS" id="PR00133">
    <property type="entry name" value="GLHYDRLASE3"/>
</dbReference>
<evidence type="ECO:0000256" key="1">
    <source>
        <dbReference type="ARBA" id="ARBA00000448"/>
    </source>
</evidence>
<dbReference type="Gene3D" id="3.40.50.1700">
    <property type="entry name" value="Glycoside hydrolase family 3 C-terminal domain"/>
    <property type="match status" value="1"/>
</dbReference>
<gene>
    <name evidence="10" type="ORF">SRB5_34270</name>
</gene>
<dbReference type="SUPFAM" id="SSF52279">
    <property type="entry name" value="Beta-D-glucan exohydrolase, C-terminal domain"/>
    <property type="match status" value="1"/>
</dbReference>
<dbReference type="SUPFAM" id="SSF51445">
    <property type="entry name" value="(Trans)glycosidases"/>
    <property type="match status" value="1"/>
</dbReference>
<reference evidence="10 11" key="1">
    <citation type="submission" date="2019-10" db="EMBL/GenBank/DDBJ databases">
        <title>Streptomyces smaragdinus sp. nov. and Streptomyces fabii sp. nov., isolated from the gut of fungus growing-termite Macrotermes natalensis.</title>
        <authorList>
            <person name="Schwitalla J."/>
            <person name="Benndorf R."/>
            <person name="Martin K."/>
            <person name="De Beer W."/>
            <person name="Kaster A.-K."/>
            <person name="Vollmers J."/>
            <person name="Poulsen M."/>
            <person name="Beemelmanns C."/>
        </authorList>
    </citation>
    <scope>NUCLEOTIDE SEQUENCE [LARGE SCALE GENOMIC DNA]</scope>
    <source>
        <strain evidence="10 11">RB5</strain>
    </source>
</reference>
<evidence type="ECO:0000256" key="4">
    <source>
        <dbReference type="ARBA" id="ARBA00022729"/>
    </source>
</evidence>
<dbReference type="GO" id="GO:0009251">
    <property type="term" value="P:glucan catabolic process"/>
    <property type="evidence" value="ECO:0007669"/>
    <property type="project" value="TreeGrafter"/>
</dbReference>
<keyword evidence="11" id="KW-1185">Reference proteome</keyword>
<accession>A0A7K0CIW3</accession>